<comment type="similarity">
    <text evidence="6">Belongs to the HepT RNase toxin family.</text>
</comment>
<keyword evidence="1" id="KW-0597">Phosphoprotein</keyword>
<dbReference type="InterPro" id="IPR037038">
    <property type="entry name" value="HepT-like_sf"/>
</dbReference>
<dbReference type="GO" id="GO:0004540">
    <property type="term" value="F:RNA nuclease activity"/>
    <property type="evidence" value="ECO:0007669"/>
    <property type="project" value="InterPro"/>
</dbReference>
<dbReference type="GO" id="GO:0000166">
    <property type="term" value="F:nucleotide binding"/>
    <property type="evidence" value="ECO:0007669"/>
    <property type="project" value="UniProtKB-KW"/>
</dbReference>
<organism evidence="7 8">
    <name type="scientific">Propionibacterium australiense</name>
    <dbReference type="NCBI Taxonomy" id="119981"/>
    <lineage>
        <taxon>Bacteria</taxon>
        <taxon>Bacillati</taxon>
        <taxon>Actinomycetota</taxon>
        <taxon>Actinomycetes</taxon>
        <taxon>Propionibacteriales</taxon>
        <taxon>Propionibacteriaceae</taxon>
        <taxon>Propionibacterium</taxon>
    </lineage>
</organism>
<dbReference type="Gene3D" id="1.20.120.580">
    <property type="entry name" value="bsu32300-like"/>
    <property type="match status" value="1"/>
</dbReference>
<keyword evidence="3" id="KW-0540">Nuclease</keyword>
<dbReference type="InterPro" id="IPR008201">
    <property type="entry name" value="HepT-like"/>
</dbReference>
<evidence type="ECO:0000256" key="1">
    <source>
        <dbReference type="ARBA" id="ARBA00022553"/>
    </source>
</evidence>
<keyword evidence="2" id="KW-1277">Toxin-antitoxin system</keyword>
<dbReference type="GO" id="GO:0110001">
    <property type="term" value="C:toxin-antitoxin complex"/>
    <property type="evidence" value="ECO:0007669"/>
    <property type="project" value="InterPro"/>
</dbReference>
<dbReference type="AlphaFoldDB" id="A0A8B3FR52"/>
<gene>
    <name evidence="7" type="ORF">D7U36_04135</name>
</gene>
<dbReference type="RefSeq" id="WP_121588002.1">
    <property type="nucleotide sequence ID" value="NZ_RCIW01000005.1"/>
</dbReference>
<evidence type="ECO:0000256" key="2">
    <source>
        <dbReference type="ARBA" id="ARBA00022649"/>
    </source>
</evidence>
<dbReference type="PANTHER" id="PTHR34139">
    <property type="entry name" value="UPF0331 PROTEIN MJ0127"/>
    <property type="match status" value="1"/>
</dbReference>
<dbReference type="Pfam" id="PF01934">
    <property type="entry name" value="HepT-like"/>
    <property type="match status" value="1"/>
</dbReference>
<evidence type="ECO:0000256" key="3">
    <source>
        <dbReference type="ARBA" id="ARBA00022722"/>
    </source>
</evidence>
<comment type="caution">
    <text evidence="7">The sequence shown here is derived from an EMBL/GenBank/DDBJ whole genome shotgun (WGS) entry which is preliminary data.</text>
</comment>
<sequence length="114" mass="12570">MSRADEQRLADFLASITSIESYQSYLTDGPAQLTQMALDAILRQLGVLGEAARALSGDTTETLPNIPWKSIIGLRNIVVHEYFRIDAATVTDILNNELTELKEGVLSLYDPESD</sequence>
<dbReference type="OrthoDB" id="159782at2"/>
<dbReference type="EMBL" id="RCIW01000005">
    <property type="protein sequence ID" value="RLP11315.1"/>
    <property type="molecule type" value="Genomic_DNA"/>
</dbReference>
<dbReference type="GO" id="GO:0016787">
    <property type="term" value="F:hydrolase activity"/>
    <property type="evidence" value="ECO:0007669"/>
    <property type="project" value="UniProtKB-KW"/>
</dbReference>
<evidence type="ECO:0000313" key="7">
    <source>
        <dbReference type="EMBL" id="RLP11315.1"/>
    </source>
</evidence>
<evidence type="ECO:0000256" key="6">
    <source>
        <dbReference type="ARBA" id="ARBA00024207"/>
    </source>
</evidence>
<proteinExistence type="inferred from homology"/>
<name>A0A8B3FR52_9ACTN</name>
<keyword evidence="4" id="KW-0547">Nucleotide-binding</keyword>
<keyword evidence="5" id="KW-0378">Hydrolase</keyword>
<accession>A0A8B3FR52</accession>
<protein>
    <submittedName>
        <fullName evidence="7">DUF86 domain-containing protein</fullName>
    </submittedName>
</protein>
<dbReference type="PANTHER" id="PTHR34139:SF1">
    <property type="entry name" value="RNASE MJ1380-RELATED"/>
    <property type="match status" value="1"/>
</dbReference>
<reference evidence="7 8" key="1">
    <citation type="submission" date="2018-10" db="EMBL/GenBank/DDBJ databases">
        <title>Propionibacterium australiense Genome Sequencing and Assembly.</title>
        <authorList>
            <person name="Bernier A.-M."/>
            <person name="Bernard K."/>
        </authorList>
    </citation>
    <scope>NUCLEOTIDE SEQUENCE [LARGE SCALE GENOMIC DNA]</scope>
    <source>
        <strain evidence="7 8">NML98A078</strain>
    </source>
</reference>
<dbReference type="InterPro" id="IPR051813">
    <property type="entry name" value="HepT_RNase_toxin"/>
</dbReference>
<dbReference type="Proteomes" id="UP000279336">
    <property type="component" value="Unassembled WGS sequence"/>
</dbReference>
<evidence type="ECO:0000256" key="4">
    <source>
        <dbReference type="ARBA" id="ARBA00022741"/>
    </source>
</evidence>
<evidence type="ECO:0000313" key="8">
    <source>
        <dbReference type="Proteomes" id="UP000279336"/>
    </source>
</evidence>
<evidence type="ECO:0000256" key="5">
    <source>
        <dbReference type="ARBA" id="ARBA00022801"/>
    </source>
</evidence>